<proteinExistence type="predicted"/>
<feature type="region of interest" description="Disordered" evidence="1">
    <location>
        <begin position="36"/>
        <end position="81"/>
    </location>
</feature>
<dbReference type="EMBL" id="WKJO01000001">
    <property type="protein sequence ID" value="MRX21787.1"/>
    <property type="molecule type" value="Genomic_DNA"/>
</dbReference>
<reference evidence="2 3" key="1">
    <citation type="submission" date="2019-11" db="EMBL/GenBank/DDBJ databases">
        <title>Whole genome sequence of Haloferax sp. MBLA0076.</title>
        <authorList>
            <person name="Seo M.-J."/>
            <person name="Cho E.-S."/>
        </authorList>
    </citation>
    <scope>NUCLEOTIDE SEQUENCE [LARGE SCALE GENOMIC DNA]</scope>
    <source>
        <strain evidence="2 3">MBLA0076</strain>
    </source>
</reference>
<sequence length="81" mass="8162">MVVDVLRLGRLLFSHLVFSVRFVGIVRSLGVDASVSSGAEAPASPPPSTVTPWSSSSSTAGSRSVTSASVSSDIGPETSVA</sequence>
<name>A0A6A8GI35_9EURY</name>
<accession>A0A6A8GI35</accession>
<organism evidence="2 3">
    <name type="scientific">Haloferax litoreum</name>
    <dbReference type="NCBI Taxonomy" id="2666140"/>
    <lineage>
        <taxon>Archaea</taxon>
        <taxon>Methanobacteriati</taxon>
        <taxon>Methanobacteriota</taxon>
        <taxon>Stenosarchaea group</taxon>
        <taxon>Halobacteria</taxon>
        <taxon>Halobacteriales</taxon>
        <taxon>Haloferacaceae</taxon>
        <taxon>Haloferax</taxon>
    </lineage>
</organism>
<feature type="compositionally biased region" description="Low complexity" evidence="1">
    <location>
        <begin position="50"/>
        <end position="72"/>
    </location>
</feature>
<gene>
    <name evidence="2" type="ORF">GJR96_07435</name>
</gene>
<comment type="caution">
    <text evidence="2">The sequence shown here is derived from an EMBL/GenBank/DDBJ whole genome shotgun (WGS) entry which is preliminary data.</text>
</comment>
<evidence type="ECO:0000313" key="2">
    <source>
        <dbReference type="EMBL" id="MRX21787.1"/>
    </source>
</evidence>
<dbReference type="Proteomes" id="UP000439022">
    <property type="component" value="Unassembled WGS sequence"/>
</dbReference>
<dbReference type="RefSeq" id="WP_154326187.1">
    <property type="nucleotide sequence ID" value="NZ_WKJO01000001.1"/>
</dbReference>
<dbReference type="AlphaFoldDB" id="A0A6A8GI35"/>
<protein>
    <submittedName>
        <fullName evidence="2">Uncharacterized protein</fullName>
    </submittedName>
</protein>
<evidence type="ECO:0000313" key="3">
    <source>
        <dbReference type="Proteomes" id="UP000439022"/>
    </source>
</evidence>
<keyword evidence="3" id="KW-1185">Reference proteome</keyword>
<evidence type="ECO:0000256" key="1">
    <source>
        <dbReference type="SAM" id="MobiDB-lite"/>
    </source>
</evidence>